<dbReference type="PANTHER" id="PTHR46637">
    <property type="entry name" value="TIS1421-TRANSPOSASE PROTEIN A"/>
    <property type="match status" value="1"/>
</dbReference>
<comment type="caution">
    <text evidence="2">The sequence shown here is derived from an EMBL/GenBank/DDBJ whole genome shotgun (WGS) entry which is preliminary data.</text>
</comment>
<dbReference type="InterPro" id="IPR025161">
    <property type="entry name" value="IS402-like_dom"/>
</dbReference>
<gene>
    <name evidence="2" type="ORF">Val02_78370</name>
</gene>
<sequence>MTDQALSDELWARLAPLLPVHTRRFRFPGRRRADDRAVVEGILFMLASGIGFNQLPTAAFGVSRATCWRRLDEWTRAGRGSDCTRRC</sequence>
<proteinExistence type="predicted"/>
<name>A0A8J4DV03_9ACTN</name>
<evidence type="ECO:0000313" key="2">
    <source>
        <dbReference type="EMBL" id="GIJ50951.1"/>
    </source>
</evidence>
<dbReference type="RefSeq" id="WP_275415655.1">
    <property type="nucleotide sequence ID" value="NZ_BOPF01000041.1"/>
</dbReference>
<reference evidence="2" key="1">
    <citation type="submission" date="2021-01" db="EMBL/GenBank/DDBJ databases">
        <title>Whole genome shotgun sequence of Virgisporangium aliadipatigenens NBRC 105644.</title>
        <authorList>
            <person name="Komaki H."/>
            <person name="Tamura T."/>
        </authorList>
    </citation>
    <scope>NUCLEOTIDE SEQUENCE</scope>
    <source>
        <strain evidence="2">NBRC 105644</strain>
    </source>
</reference>
<evidence type="ECO:0000259" key="1">
    <source>
        <dbReference type="Pfam" id="PF13340"/>
    </source>
</evidence>
<protein>
    <recommendedName>
        <fullName evidence="1">Insertion element IS402-like domain-containing protein</fullName>
    </recommendedName>
</protein>
<feature type="domain" description="Insertion element IS402-like" evidence="1">
    <location>
        <begin position="6"/>
        <end position="78"/>
    </location>
</feature>
<dbReference type="PANTHER" id="PTHR46637:SF1">
    <property type="entry name" value="BLL5188 PROTEIN"/>
    <property type="match status" value="1"/>
</dbReference>
<dbReference type="Pfam" id="PF13340">
    <property type="entry name" value="DUF4096"/>
    <property type="match status" value="1"/>
</dbReference>
<dbReference type="Proteomes" id="UP000619260">
    <property type="component" value="Unassembled WGS sequence"/>
</dbReference>
<dbReference type="EMBL" id="BOPF01000041">
    <property type="protein sequence ID" value="GIJ50951.1"/>
    <property type="molecule type" value="Genomic_DNA"/>
</dbReference>
<dbReference type="InterPro" id="IPR052909">
    <property type="entry name" value="Transposase_6_like"/>
</dbReference>
<organism evidence="2 3">
    <name type="scientific">Virgisporangium aliadipatigenens</name>
    <dbReference type="NCBI Taxonomy" id="741659"/>
    <lineage>
        <taxon>Bacteria</taxon>
        <taxon>Bacillati</taxon>
        <taxon>Actinomycetota</taxon>
        <taxon>Actinomycetes</taxon>
        <taxon>Micromonosporales</taxon>
        <taxon>Micromonosporaceae</taxon>
        <taxon>Virgisporangium</taxon>
    </lineage>
</organism>
<evidence type="ECO:0000313" key="3">
    <source>
        <dbReference type="Proteomes" id="UP000619260"/>
    </source>
</evidence>
<accession>A0A8J4DV03</accession>
<keyword evidence="3" id="KW-1185">Reference proteome</keyword>
<dbReference type="AlphaFoldDB" id="A0A8J4DV03"/>